<evidence type="ECO:0000313" key="3">
    <source>
        <dbReference type="Proteomes" id="UP000529637"/>
    </source>
</evidence>
<keyword evidence="3" id="KW-1185">Reference proteome</keyword>
<dbReference type="Proteomes" id="UP000529637">
    <property type="component" value="Unassembled WGS sequence"/>
</dbReference>
<organism evidence="2 3">
    <name type="scientific">Piscinibacter koreensis</name>
    <dbReference type="NCBI Taxonomy" id="2742824"/>
    <lineage>
        <taxon>Bacteria</taxon>
        <taxon>Pseudomonadati</taxon>
        <taxon>Pseudomonadota</taxon>
        <taxon>Betaproteobacteria</taxon>
        <taxon>Burkholderiales</taxon>
        <taxon>Sphaerotilaceae</taxon>
        <taxon>Piscinibacter</taxon>
    </lineage>
</organism>
<comment type="caution">
    <text evidence="2">The sequence shown here is derived from an EMBL/GenBank/DDBJ whole genome shotgun (WGS) entry which is preliminary data.</text>
</comment>
<proteinExistence type="predicted"/>
<feature type="region of interest" description="Disordered" evidence="1">
    <location>
        <begin position="1"/>
        <end position="38"/>
    </location>
</feature>
<dbReference type="AlphaFoldDB" id="A0A7Y6TXZ3"/>
<dbReference type="RefSeq" id="WP_176070484.1">
    <property type="nucleotide sequence ID" value="NZ_JABWMJ010000008.1"/>
</dbReference>
<feature type="compositionally biased region" description="Low complexity" evidence="1">
    <location>
        <begin position="12"/>
        <end position="23"/>
    </location>
</feature>
<sequence length="119" mass="12544">MTDETQPRPPSRSRTPVSVPGVPETKGTRSTENGSHTVTMSVAELDALIAKRVGVAMANASLQSGAKPADAKPLPTMEQAKAMVETDKARGLPVAAILTDAGWYVDPMAGYQAEPEKRV</sequence>
<evidence type="ECO:0000313" key="2">
    <source>
        <dbReference type="EMBL" id="NUZ07654.1"/>
    </source>
</evidence>
<reference evidence="2 3" key="1">
    <citation type="submission" date="2020-06" db="EMBL/GenBank/DDBJ databases">
        <title>Schlegella sp. ID0723 isolated from air conditioner.</title>
        <authorList>
            <person name="Kim D.Y."/>
            <person name="Kim D.-U."/>
        </authorList>
    </citation>
    <scope>NUCLEOTIDE SEQUENCE [LARGE SCALE GENOMIC DNA]</scope>
    <source>
        <strain evidence="2 3">ID0723</strain>
    </source>
</reference>
<name>A0A7Y6TXZ3_9BURK</name>
<gene>
    <name evidence="2" type="ORF">HQN59_17955</name>
</gene>
<feature type="compositionally biased region" description="Polar residues" evidence="1">
    <location>
        <begin position="28"/>
        <end position="38"/>
    </location>
</feature>
<accession>A0A7Y6TXZ3</accession>
<dbReference type="EMBL" id="JABWMJ010000008">
    <property type="protein sequence ID" value="NUZ07654.1"/>
    <property type="molecule type" value="Genomic_DNA"/>
</dbReference>
<protein>
    <submittedName>
        <fullName evidence="2">Uncharacterized protein</fullName>
    </submittedName>
</protein>
<evidence type="ECO:0000256" key="1">
    <source>
        <dbReference type="SAM" id="MobiDB-lite"/>
    </source>
</evidence>